<dbReference type="EMBL" id="CDMW01000001">
    <property type="protein sequence ID" value="CEL91245.1"/>
    <property type="molecule type" value="Genomic_DNA"/>
</dbReference>
<dbReference type="InterPro" id="IPR011257">
    <property type="entry name" value="DNA_glycosylase"/>
</dbReference>
<dbReference type="PANTHER" id="PTHR30037">
    <property type="entry name" value="DNA-3-METHYLADENINE GLYCOSYLASE 1"/>
    <property type="match status" value="1"/>
</dbReference>
<organism evidence="2 3">
    <name type="scientific">Streptococcus sanguinis</name>
    <dbReference type="NCBI Taxonomy" id="1305"/>
    <lineage>
        <taxon>Bacteria</taxon>
        <taxon>Bacillati</taxon>
        <taxon>Bacillota</taxon>
        <taxon>Bacilli</taxon>
        <taxon>Lactobacillales</taxon>
        <taxon>Streptococcaceae</taxon>
        <taxon>Streptococcus</taxon>
    </lineage>
</organism>
<keyword evidence="1" id="KW-0862">Zinc</keyword>
<dbReference type="GO" id="GO:0006284">
    <property type="term" value="P:base-excision repair"/>
    <property type="evidence" value="ECO:0007669"/>
    <property type="project" value="InterPro"/>
</dbReference>
<dbReference type="GO" id="GO:0046872">
    <property type="term" value="F:metal ion binding"/>
    <property type="evidence" value="ECO:0007669"/>
    <property type="project" value="UniProtKB-KW"/>
</dbReference>
<keyword evidence="1" id="KW-0479">Metal-binding</keyword>
<keyword evidence="2" id="KW-0378">Hydrolase</keyword>
<dbReference type="RefSeq" id="WP_072074666.1">
    <property type="nucleotide sequence ID" value="NZ_CDMW01000001.1"/>
</dbReference>
<gene>
    <name evidence="2" type="primary">tag</name>
    <name evidence="2" type="ORF">SSV_1971</name>
</gene>
<feature type="binding site" evidence="1">
    <location>
        <position position="182"/>
    </location>
    <ligand>
        <name>Zn(2+)</name>
        <dbReference type="ChEBI" id="CHEBI:29105"/>
    </ligand>
</feature>
<dbReference type="InterPro" id="IPR052891">
    <property type="entry name" value="DNA-3mA_glycosylase"/>
</dbReference>
<evidence type="ECO:0000313" key="2">
    <source>
        <dbReference type="EMBL" id="CEL91245.1"/>
    </source>
</evidence>
<feature type="binding site" evidence="1">
    <location>
        <position position="178"/>
    </location>
    <ligand>
        <name>Zn(2+)</name>
        <dbReference type="ChEBI" id="CHEBI:29105"/>
    </ligand>
</feature>
<protein>
    <submittedName>
        <fullName evidence="2">DNA-3-methyladenine glycosylase</fullName>
        <ecNumber evidence="2">3.2.2.20</ecNumber>
    </submittedName>
</protein>
<proteinExistence type="predicted"/>
<dbReference type="Gene3D" id="1.10.340.30">
    <property type="entry name" value="Hypothetical protein, domain 2"/>
    <property type="match status" value="1"/>
</dbReference>
<dbReference type="SUPFAM" id="SSF48150">
    <property type="entry name" value="DNA-glycosylase"/>
    <property type="match status" value="1"/>
</dbReference>
<reference evidence="2 3" key="1">
    <citation type="submission" date="2015-01" db="EMBL/GenBank/DDBJ databases">
        <authorList>
            <person name="Pelicic Vladimir"/>
        </authorList>
    </citation>
    <scope>NUCLEOTIDE SEQUENCE [LARGE SCALE GENOMIC DNA]</scope>
    <source>
        <strain evidence="2 3">2908</strain>
    </source>
</reference>
<sequence length="186" mass="21735">MVEIKRCDWAENSELERNYHDHEWGRPVHDEHKLFKMLILEGQQAGLSWQTILSKMHAMTEAYENFNPEIVSNYDEQKIEELLSDQRVIRNRLKIKAVIKNANAYLKLKEEYGSLDSYIWSFVKNEPIVNSWSSIEEVPARTDLSDKISKELKKKGFSFVGSTTIYAFMQSIGMVNDHLLTCGFRI</sequence>
<evidence type="ECO:0000256" key="1">
    <source>
        <dbReference type="PIRSR" id="PIRSR605019-1"/>
    </source>
</evidence>
<keyword evidence="2" id="KW-0326">Glycosidase</keyword>
<feature type="binding site" evidence="1">
    <location>
        <position position="7"/>
    </location>
    <ligand>
        <name>Zn(2+)</name>
        <dbReference type="ChEBI" id="CHEBI:29105"/>
    </ligand>
</feature>
<dbReference type="PANTHER" id="PTHR30037:SF4">
    <property type="entry name" value="DNA-3-METHYLADENINE GLYCOSYLASE I"/>
    <property type="match status" value="1"/>
</dbReference>
<dbReference type="AlphaFoldDB" id="A0A0B7GR85"/>
<dbReference type="Proteomes" id="UP000183504">
    <property type="component" value="Unassembled WGS sequence"/>
</dbReference>
<dbReference type="GO" id="GO:0008725">
    <property type="term" value="F:DNA-3-methyladenine glycosylase activity"/>
    <property type="evidence" value="ECO:0007669"/>
    <property type="project" value="UniProtKB-EC"/>
</dbReference>
<dbReference type="EC" id="3.2.2.20" evidence="2"/>
<dbReference type="Pfam" id="PF03352">
    <property type="entry name" value="Adenine_glyco"/>
    <property type="match status" value="1"/>
</dbReference>
<accession>A0A0B7GR85</accession>
<feature type="binding site" evidence="1">
    <location>
        <position position="20"/>
    </location>
    <ligand>
        <name>Zn(2+)</name>
        <dbReference type="ChEBI" id="CHEBI:29105"/>
    </ligand>
</feature>
<name>A0A0B7GR85_STRSA</name>
<dbReference type="InterPro" id="IPR005019">
    <property type="entry name" value="Adenine_glyco"/>
</dbReference>
<evidence type="ECO:0000313" key="3">
    <source>
        <dbReference type="Proteomes" id="UP000183504"/>
    </source>
</evidence>